<protein>
    <submittedName>
        <fullName evidence="1">Uncharacterized protein</fullName>
    </submittedName>
</protein>
<gene>
    <name evidence="1" type="ORF">HRJ53_14945</name>
</gene>
<keyword evidence="2" id="KW-1185">Reference proteome</keyword>
<proteinExistence type="predicted"/>
<evidence type="ECO:0000313" key="2">
    <source>
        <dbReference type="Proteomes" id="UP000567293"/>
    </source>
</evidence>
<comment type="caution">
    <text evidence="1">The sequence shown here is derived from an EMBL/GenBank/DDBJ whole genome shotgun (WGS) entry which is preliminary data.</text>
</comment>
<name>A0A7V8SXS0_9BACT</name>
<evidence type="ECO:0000313" key="1">
    <source>
        <dbReference type="EMBL" id="MBA0086279.1"/>
    </source>
</evidence>
<sequence length="192" mass="21072">TLDGKPVETTPPNMNTLQRWTEQSITMVSGSFDARVRKLGNYVRELIFISKNSSNARIATVLPSTGAVANVNPVQTGWSDPMQIVLDEDVKDNIPSYIWLKDIWEIWGYGGLAGGNTTLAAADTASGIDNGVWPYQYCVNRDDPTVESVAKYLPTIESEDYLLRGQSWGTAVSKLVILKCEVLPRGDIFGDA</sequence>
<dbReference type="AlphaFoldDB" id="A0A7V8SXS0"/>
<dbReference type="Proteomes" id="UP000567293">
    <property type="component" value="Unassembled WGS sequence"/>
</dbReference>
<feature type="non-terminal residue" evidence="1">
    <location>
        <position position="1"/>
    </location>
</feature>
<organism evidence="1 2">
    <name type="scientific">Candidatus Acidiferrum panamense</name>
    <dbReference type="NCBI Taxonomy" id="2741543"/>
    <lineage>
        <taxon>Bacteria</taxon>
        <taxon>Pseudomonadati</taxon>
        <taxon>Acidobacteriota</taxon>
        <taxon>Terriglobia</taxon>
        <taxon>Candidatus Acidiferrales</taxon>
        <taxon>Candidatus Acidiferrum</taxon>
    </lineage>
</organism>
<reference evidence="1" key="1">
    <citation type="submission" date="2020-06" db="EMBL/GenBank/DDBJ databases">
        <title>Legume-microbial interactions unlock mineral nutrients during tropical forest succession.</title>
        <authorList>
            <person name="Epihov D.Z."/>
        </authorList>
    </citation>
    <scope>NUCLEOTIDE SEQUENCE [LARGE SCALE GENOMIC DNA]</scope>
    <source>
        <strain evidence="1">Pan2503</strain>
    </source>
</reference>
<dbReference type="EMBL" id="JACDQQ010001432">
    <property type="protein sequence ID" value="MBA0086279.1"/>
    <property type="molecule type" value="Genomic_DNA"/>
</dbReference>
<accession>A0A7V8SXS0</accession>